<feature type="coiled-coil region" evidence="1">
    <location>
        <begin position="156"/>
        <end position="183"/>
    </location>
</feature>
<dbReference type="Proteomes" id="UP000825935">
    <property type="component" value="Chromosome 36"/>
</dbReference>
<gene>
    <name evidence="3" type="ORF">KP509_36G036300</name>
</gene>
<evidence type="ECO:0000313" key="4">
    <source>
        <dbReference type="Proteomes" id="UP000825935"/>
    </source>
</evidence>
<protein>
    <submittedName>
        <fullName evidence="3">Uncharacterized protein</fullName>
    </submittedName>
</protein>
<sequence length="231" mass="24984">MAVHCGSSCSLTSSFANFVSRRPIAPKQSCRCNLEEKSRRRDSANVAASFANFVSRRPIAPKQSCRCNLEEKSRRRDSANVAAAVPIPRVVSSCIVSSIAASLVLSCVPAEAGILSGSSGLESIPFPALPTPESLKKTQEAEKARYEGFDANFKSSSLVQELLKRSEQNAEKHRREIQNKYCQRGADWGVGDCALTSMSEKERLDFMDALKGSDASQKGSDASQTGSDTLQ</sequence>
<name>A0A8T2QC39_CERRI</name>
<keyword evidence="1" id="KW-0175">Coiled coil</keyword>
<accession>A0A8T2QC39</accession>
<keyword evidence="4" id="KW-1185">Reference proteome</keyword>
<feature type="region of interest" description="Disordered" evidence="2">
    <location>
        <begin position="209"/>
        <end position="231"/>
    </location>
</feature>
<evidence type="ECO:0000256" key="1">
    <source>
        <dbReference type="SAM" id="Coils"/>
    </source>
</evidence>
<organism evidence="3 4">
    <name type="scientific">Ceratopteris richardii</name>
    <name type="common">Triangle waterfern</name>
    <dbReference type="NCBI Taxonomy" id="49495"/>
    <lineage>
        <taxon>Eukaryota</taxon>
        <taxon>Viridiplantae</taxon>
        <taxon>Streptophyta</taxon>
        <taxon>Embryophyta</taxon>
        <taxon>Tracheophyta</taxon>
        <taxon>Polypodiopsida</taxon>
        <taxon>Polypodiidae</taxon>
        <taxon>Polypodiales</taxon>
        <taxon>Pteridineae</taxon>
        <taxon>Pteridaceae</taxon>
        <taxon>Parkerioideae</taxon>
        <taxon>Ceratopteris</taxon>
    </lineage>
</organism>
<reference evidence="3" key="1">
    <citation type="submission" date="2021-08" db="EMBL/GenBank/DDBJ databases">
        <title>WGS assembly of Ceratopteris richardii.</title>
        <authorList>
            <person name="Marchant D.B."/>
            <person name="Chen G."/>
            <person name="Jenkins J."/>
            <person name="Shu S."/>
            <person name="Leebens-Mack J."/>
            <person name="Grimwood J."/>
            <person name="Schmutz J."/>
            <person name="Soltis P."/>
            <person name="Soltis D."/>
            <person name="Chen Z.-H."/>
        </authorList>
    </citation>
    <scope>NUCLEOTIDE SEQUENCE</scope>
    <source>
        <strain evidence="3">Whitten #5841</strain>
        <tissue evidence="3">Leaf</tissue>
    </source>
</reference>
<evidence type="ECO:0000313" key="3">
    <source>
        <dbReference type="EMBL" id="KAH7281226.1"/>
    </source>
</evidence>
<dbReference type="PANTHER" id="PTHR36730">
    <property type="entry name" value="OS03G0210700 PROTEIN"/>
    <property type="match status" value="1"/>
</dbReference>
<dbReference type="OrthoDB" id="2019425at2759"/>
<dbReference type="PANTHER" id="PTHR36730:SF1">
    <property type="entry name" value="CATHEPSIN PROPEPTIDE INHIBITOR DOMAIN-CONTAINING PROTEIN"/>
    <property type="match status" value="1"/>
</dbReference>
<dbReference type="EMBL" id="CM035441">
    <property type="protein sequence ID" value="KAH7281226.1"/>
    <property type="molecule type" value="Genomic_DNA"/>
</dbReference>
<comment type="caution">
    <text evidence="3">The sequence shown here is derived from an EMBL/GenBank/DDBJ whole genome shotgun (WGS) entry which is preliminary data.</text>
</comment>
<evidence type="ECO:0000256" key="2">
    <source>
        <dbReference type="SAM" id="MobiDB-lite"/>
    </source>
</evidence>
<feature type="compositionally biased region" description="Polar residues" evidence="2">
    <location>
        <begin position="214"/>
        <end position="231"/>
    </location>
</feature>
<dbReference type="AlphaFoldDB" id="A0A8T2QC39"/>
<proteinExistence type="predicted"/>